<evidence type="ECO:0000256" key="1">
    <source>
        <dbReference type="SAM" id="SignalP"/>
    </source>
</evidence>
<evidence type="ECO:0000313" key="2">
    <source>
        <dbReference type="EMBL" id="CAK7231832.1"/>
    </source>
</evidence>
<keyword evidence="1" id="KW-0732">Signal</keyword>
<dbReference type="Proteomes" id="UP001642406">
    <property type="component" value="Unassembled WGS sequence"/>
</dbReference>
<accession>A0ABP0CIA8</accession>
<feature type="chain" id="PRO_5045590814" description="CBM-cenC domain-containing protein" evidence="1">
    <location>
        <begin position="21"/>
        <end position="190"/>
    </location>
</feature>
<evidence type="ECO:0008006" key="4">
    <source>
        <dbReference type="Google" id="ProtNLM"/>
    </source>
</evidence>
<feature type="signal peptide" evidence="1">
    <location>
        <begin position="1"/>
        <end position="20"/>
    </location>
</feature>
<keyword evidence="3" id="KW-1185">Reference proteome</keyword>
<organism evidence="2 3">
    <name type="scientific">Sporothrix bragantina</name>
    <dbReference type="NCBI Taxonomy" id="671064"/>
    <lineage>
        <taxon>Eukaryota</taxon>
        <taxon>Fungi</taxon>
        <taxon>Dikarya</taxon>
        <taxon>Ascomycota</taxon>
        <taxon>Pezizomycotina</taxon>
        <taxon>Sordariomycetes</taxon>
        <taxon>Sordariomycetidae</taxon>
        <taxon>Ophiostomatales</taxon>
        <taxon>Ophiostomataceae</taxon>
        <taxon>Sporothrix</taxon>
    </lineage>
</organism>
<sequence length="190" mass="20240">MVQIPSLAFALAAFSGVVQANPCKVSKVCNSVNVVKDGDFEDTASTAWSLDTGVSIATNSAGAEYATSGTNFAYFDIELRDRFAQYGIAQQLTGLQPNQPYTLQYTFELTDASGIHDGGIEVLALLDGVQVDRFFTYGHDLEGIVTPHTATVTPVSSDPELRISLSGSGSYYYGAKVVLDDISMGLLCSQ</sequence>
<comment type="caution">
    <text evidence="2">The sequence shown here is derived from an EMBL/GenBank/DDBJ whole genome shotgun (WGS) entry which is preliminary data.</text>
</comment>
<dbReference type="EMBL" id="CAWUHC010000098">
    <property type="protein sequence ID" value="CAK7231832.1"/>
    <property type="molecule type" value="Genomic_DNA"/>
</dbReference>
<reference evidence="2 3" key="1">
    <citation type="submission" date="2024-01" db="EMBL/GenBank/DDBJ databases">
        <authorList>
            <person name="Allen C."/>
            <person name="Tagirdzhanova G."/>
        </authorList>
    </citation>
    <scope>NUCLEOTIDE SEQUENCE [LARGE SCALE GENOMIC DNA]</scope>
</reference>
<dbReference type="Gene3D" id="2.60.120.260">
    <property type="entry name" value="Galactose-binding domain-like"/>
    <property type="match status" value="1"/>
</dbReference>
<proteinExistence type="predicted"/>
<name>A0ABP0CIA8_9PEZI</name>
<gene>
    <name evidence="2" type="ORF">SBRCBS47491_008063</name>
</gene>
<evidence type="ECO:0000313" key="3">
    <source>
        <dbReference type="Proteomes" id="UP001642406"/>
    </source>
</evidence>
<protein>
    <recommendedName>
        <fullName evidence="4">CBM-cenC domain-containing protein</fullName>
    </recommendedName>
</protein>